<dbReference type="SUPFAM" id="SSF51735">
    <property type="entry name" value="NAD(P)-binding Rossmann-fold domains"/>
    <property type="match status" value="1"/>
</dbReference>
<dbReference type="GO" id="GO:0035444">
    <property type="term" value="P:nickel cation transmembrane transport"/>
    <property type="evidence" value="ECO:0007669"/>
    <property type="project" value="InterPro"/>
</dbReference>
<dbReference type="Pfam" id="PF00106">
    <property type="entry name" value="adh_short"/>
    <property type="match status" value="1"/>
</dbReference>
<keyword evidence="3" id="KW-1185">Reference proteome</keyword>
<evidence type="ECO:0000256" key="1">
    <source>
        <dbReference type="SAM" id="Phobius"/>
    </source>
</evidence>
<feature type="transmembrane region" description="Helical" evidence="1">
    <location>
        <begin position="178"/>
        <end position="199"/>
    </location>
</feature>
<dbReference type="Proteomes" id="UP000198415">
    <property type="component" value="Unassembled WGS sequence"/>
</dbReference>
<accession>A0A239JNF0</accession>
<gene>
    <name evidence="2" type="ORF">SAMN06264365_13663</name>
</gene>
<feature type="transmembrane region" description="Helical" evidence="1">
    <location>
        <begin position="72"/>
        <end position="97"/>
    </location>
</feature>
<dbReference type="PANTHER" id="PTHR31611">
    <property type="entry name" value="HIGH-AFFINITY NICKEL TRANSPORT PROTEIN NIC1"/>
    <property type="match status" value="1"/>
</dbReference>
<dbReference type="InterPro" id="IPR002347">
    <property type="entry name" value="SDR_fam"/>
</dbReference>
<organism evidence="2 3">
    <name type="scientific">Actinoplanes regularis</name>
    <dbReference type="NCBI Taxonomy" id="52697"/>
    <lineage>
        <taxon>Bacteria</taxon>
        <taxon>Bacillati</taxon>
        <taxon>Actinomycetota</taxon>
        <taxon>Actinomycetes</taxon>
        <taxon>Micromonosporales</taxon>
        <taxon>Micromonosporaceae</taxon>
        <taxon>Actinoplanes</taxon>
    </lineage>
</organism>
<feature type="transmembrane region" description="Helical" evidence="1">
    <location>
        <begin position="32"/>
        <end position="51"/>
    </location>
</feature>
<keyword evidence="1" id="KW-0812">Transmembrane</keyword>
<feature type="transmembrane region" description="Helical" evidence="1">
    <location>
        <begin position="267"/>
        <end position="283"/>
    </location>
</feature>
<protein>
    <submittedName>
        <fullName evidence="2">High-affinity nickel permease</fullName>
    </submittedName>
</protein>
<feature type="transmembrane region" description="Helical" evidence="1">
    <location>
        <begin position="109"/>
        <end position="128"/>
    </location>
</feature>
<evidence type="ECO:0000313" key="2">
    <source>
        <dbReference type="EMBL" id="SNT07367.1"/>
    </source>
</evidence>
<dbReference type="GO" id="GO:0005886">
    <property type="term" value="C:plasma membrane"/>
    <property type="evidence" value="ECO:0007669"/>
    <property type="project" value="InterPro"/>
</dbReference>
<feature type="transmembrane region" description="Helical" evidence="1">
    <location>
        <begin position="148"/>
        <end position="172"/>
    </location>
</feature>
<name>A0A239JNF0_9ACTN</name>
<keyword evidence="1" id="KW-1133">Transmembrane helix</keyword>
<dbReference type="InterPro" id="IPR004688">
    <property type="entry name" value="Ni/Co_transpt"/>
</dbReference>
<dbReference type="Gene3D" id="3.40.50.720">
    <property type="entry name" value="NAD(P)-binding Rossmann-like Domain"/>
    <property type="match status" value="1"/>
</dbReference>
<dbReference type="RefSeq" id="WP_089299030.1">
    <property type="nucleotide sequence ID" value="NZ_BOMU01000126.1"/>
</dbReference>
<proteinExistence type="predicted"/>
<evidence type="ECO:0000313" key="3">
    <source>
        <dbReference type="Proteomes" id="UP000198415"/>
    </source>
</evidence>
<dbReference type="EMBL" id="FZNR01000036">
    <property type="protein sequence ID" value="SNT07367.1"/>
    <property type="molecule type" value="Genomic_DNA"/>
</dbReference>
<feature type="transmembrane region" description="Helical" evidence="1">
    <location>
        <begin position="211"/>
        <end position="235"/>
    </location>
</feature>
<dbReference type="InterPro" id="IPR036291">
    <property type="entry name" value="NAD(P)-bd_dom_sf"/>
</dbReference>
<sequence length="564" mass="57828">MGKIGRRRGLAVVVLLQLAAFAVSYRFGAGWAVFVVAYLLGLRWAVEPGNAGMVGRARARLVGLGRPEGPAGVWFAVGFAATVAGLAFLVAVGLWMFPRLVPGGDYRAVFLGLLAILQVVVLIGAVRAGRRPVARPGVERLVRWVRRVWQLSLVGAVAGVGLVIAVEVGLLVLAAGRVAVGGAVSLAVVFAAGMSLMALLQRADAPPARQLILHIVFTGIVAGGALIVAGMMLGFSAGNLSLDGVTRTVDDAQEQPADLVGFLLERPGLLLVLVLIVIAVLFVRRMRAGRKGAESVSGRGEAGFGAQVGQRRRVAVGSAGAASGRRVVGTAEVVPSVAYGQRVVARASIADPGRAVVEAGDRVSGEIAIVVGAGAGVGRAIAFGLAEAGYGILAVDVDGDSAAACAVRARGFGVPAQAIRADLRDPLYLERIVALAEEWGRTGVLVTAGAGGWPSFRPGRSAEVCLGDLVREPMRQRGGGAVVNVVAAVSAEAPGLMRFAAEAAGARDGVRLMCLTTEQPVRDQAAVVTAVLDLVRRGSAGAVVELGGGEAVRRFARGYATPLM</sequence>
<keyword evidence="1" id="KW-0472">Membrane</keyword>
<dbReference type="PRINTS" id="PR00081">
    <property type="entry name" value="GDHRDH"/>
</dbReference>
<dbReference type="PANTHER" id="PTHR31611:SF0">
    <property type="entry name" value="HIGH-AFFINITY NICKEL TRANSPORT PROTEIN NIC1"/>
    <property type="match status" value="1"/>
</dbReference>
<reference evidence="2 3" key="1">
    <citation type="submission" date="2017-06" db="EMBL/GenBank/DDBJ databases">
        <authorList>
            <person name="Kim H.J."/>
            <person name="Triplett B.A."/>
        </authorList>
    </citation>
    <scope>NUCLEOTIDE SEQUENCE [LARGE SCALE GENOMIC DNA]</scope>
    <source>
        <strain evidence="2 3">DSM 43151</strain>
    </source>
</reference>
<dbReference type="AlphaFoldDB" id="A0A239JNF0"/>